<evidence type="ECO:0000313" key="1">
    <source>
        <dbReference type="EMBL" id="MPN23270.1"/>
    </source>
</evidence>
<name>A0A645GB55_9ZZZZ</name>
<dbReference type="EMBL" id="VSSQ01071727">
    <property type="protein sequence ID" value="MPN23270.1"/>
    <property type="molecule type" value="Genomic_DNA"/>
</dbReference>
<proteinExistence type="predicted"/>
<accession>A0A645GB55</accession>
<reference evidence="1" key="1">
    <citation type="submission" date="2019-08" db="EMBL/GenBank/DDBJ databases">
        <authorList>
            <person name="Kucharzyk K."/>
            <person name="Murdoch R.W."/>
            <person name="Higgins S."/>
            <person name="Loffler F."/>
        </authorList>
    </citation>
    <scope>NUCLEOTIDE SEQUENCE</scope>
</reference>
<gene>
    <name evidence="1" type="ORF">SDC9_170658</name>
</gene>
<sequence length="64" mass="7179">MKMIAIPYNIASLLPRDLFSDLFKKKLTVMGMIGHTQGVNNARNPPAKPAKNINHNEMSLEFPI</sequence>
<protein>
    <submittedName>
        <fullName evidence="1">Uncharacterized protein</fullName>
    </submittedName>
</protein>
<dbReference type="AlphaFoldDB" id="A0A645GB55"/>
<organism evidence="1">
    <name type="scientific">bioreactor metagenome</name>
    <dbReference type="NCBI Taxonomy" id="1076179"/>
    <lineage>
        <taxon>unclassified sequences</taxon>
        <taxon>metagenomes</taxon>
        <taxon>ecological metagenomes</taxon>
    </lineage>
</organism>
<comment type="caution">
    <text evidence="1">The sequence shown here is derived from an EMBL/GenBank/DDBJ whole genome shotgun (WGS) entry which is preliminary data.</text>
</comment>